<dbReference type="RefSeq" id="WP_027828726.1">
    <property type="nucleotide sequence ID" value="NZ_AUEH01000027.1"/>
</dbReference>
<sequence>MQTPMLVKITPEMVHERYTGTKESQEMARLVTERDYYDVLEPDGFISLREVFNDAYEITHSLKAWNPNAVEF</sequence>
<dbReference type="Proteomes" id="UP000050949">
    <property type="component" value="Unassembled WGS sequence"/>
</dbReference>
<dbReference type="EMBL" id="AZFW01000017">
    <property type="protein sequence ID" value="KRM29177.1"/>
    <property type="molecule type" value="Genomic_DNA"/>
</dbReference>
<dbReference type="AlphaFoldDB" id="A0A0R1XNB3"/>
<evidence type="ECO:0000313" key="2">
    <source>
        <dbReference type="Proteomes" id="UP000050949"/>
    </source>
</evidence>
<protein>
    <submittedName>
        <fullName evidence="1">Uncharacterized protein</fullName>
    </submittedName>
</protein>
<dbReference type="PATRIC" id="fig|1122147.4.peg.1035"/>
<reference evidence="1 2" key="1">
    <citation type="journal article" date="2015" name="Genome Announc.">
        <title>Expanding the biotechnology potential of lactobacilli through comparative genomics of 213 strains and associated genera.</title>
        <authorList>
            <person name="Sun Z."/>
            <person name="Harris H.M."/>
            <person name="McCann A."/>
            <person name="Guo C."/>
            <person name="Argimon S."/>
            <person name="Zhang W."/>
            <person name="Yang X."/>
            <person name="Jeffery I.B."/>
            <person name="Cooney J.C."/>
            <person name="Kagawa T.F."/>
            <person name="Liu W."/>
            <person name="Song Y."/>
            <person name="Salvetti E."/>
            <person name="Wrobel A."/>
            <person name="Rasinkangas P."/>
            <person name="Parkhill J."/>
            <person name="Rea M.C."/>
            <person name="O'Sullivan O."/>
            <person name="Ritari J."/>
            <person name="Douillard F.P."/>
            <person name="Paul Ross R."/>
            <person name="Yang R."/>
            <person name="Briner A.E."/>
            <person name="Felis G.E."/>
            <person name="de Vos W.M."/>
            <person name="Barrangou R."/>
            <person name="Klaenhammer T.R."/>
            <person name="Caufield P.W."/>
            <person name="Cui Y."/>
            <person name="Zhang H."/>
            <person name="O'Toole P.W."/>
        </authorList>
    </citation>
    <scope>NUCLEOTIDE SEQUENCE [LARGE SCALE GENOMIC DNA]</scope>
    <source>
        <strain evidence="1 2">DSM 16991</strain>
    </source>
</reference>
<organism evidence="1 2">
    <name type="scientific">Schleiferilactobacillus harbinensis DSM 16991</name>
    <dbReference type="NCBI Taxonomy" id="1122147"/>
    <lineage>
        <taxon>Bacteria</taxon>
        <taxon>Bacillati</taxon>
        <taxon>Bacillota</taxon>
        <taxon>Bacilli</taxon>
        <taxon>Lactobacillales</taxon>
        <taxon>Lactobacillaceae</taxon>
        <taxon>Schleiferilactobacillus</taxon>
    </lineage>
</organism>
<gene>
    <name evidence="1" type="ORF">FC91_GL000999</name>
</gene>
<accession>A0A0R1XNB3</accession>
<name>A0A0R1XNB3_9LACO</name>
<comment type="caution">
    <text evidence="1">The sequence shown here is derived from an EMBL/GenBank/DDBJ whole genome shotgun (WGS) entry which is preliminary data.</text>
</comment>
<proteinExistence type="predicted"/>
<evidence type="ECO:0000313" key="1">
    <source>
        <dbReference type="EMBL" id="KRM29177.1"/>
    </source>
</evidence>